<dbReference type="HOGENOM" id="CLU_2086467_0_0_1"/>
<evidence type="ECO:0000313" key="2">
    <source>
        <dbReference type="Proteomes" id="UP000039046"/>
    </source>
</evidence>
<proteinExistence type="predicted"/>
<name>A0A0A1T1V4_9HYPO</name>
<accession>A0A0A1T1V4</accession>
<dbReference type="OrthoDB" id="2942798at2759"/>
<dbReference type="EMBL" id="CDHN01000002">
    <property type="protein sequence ID" value="CEJ88211.1"/>
    <property type="molecule type" value="Genomic_DNA"/>
</dbReference>
<dbReference type="Proteomes" id="UP000039046">
    <property type="component" value="Unassembled WGS sequence"/>
</dbReference>
<organism evidence="1 2">
    <name type="scientific">[Torrubiella] hemipterigena</name>
    <dbReference type="NCBI Taxonomy" id="1531966"/>
    <lineage>
        <taxon>Eukaryota</taxon>
        <taxon>Fungi</taxon>
        <taxon>Dikarya</taxon>
        <taxon>Ascomycota</taxon>
        <taxon>Pezizomycotina</taxon>
        <taxon>Sordariomycetes</taxon>
        <taxon>Hypocreomycetidae</taxon>
        <taxon>Hypocreales</taxon>
        <taxon>Clavicipitaceae</taxon>
        <taxon>Clavicipitaceae incertae sedis</taxon>
        <taxon>'Torrubiella' clade</taxon>
    </lineage>
</organism>
<keyword evidence="2" id="KW-1185">Reference proteome</keyword>
<reference evidence="1 2" key="1">
    <citation type="journal article" date="2015" name="Genome Announc.">
        <title>Draft Genome Sequence and Gene Annotation of the Entomopathogenic Fungus Verticillium hemipterigenum.</title>
        <authorList>
            <person name="Horn F."/>
            <person name="Habel A."/>
            <person name="Scharf D.H."/>
            <person name="Dworschak J."/>
            <person name="Brakhage A.A."/>
            <person name="Guthke R."/>
            <person name="Hertweck C."/>
            <person name="Linde J."/>
        </authorList>
    </citation>
    <scope>NUCLEOTIDE SEQUENCE [LARGE SCALE GENOMIC DNA]</scope>
</reference>
<gene>
    <name evidence="1" type="ORF">VHEMI04646</name>
</gene>
<dbReference type="AlphaFoldDB" id="A0A0A1T1V4"/>
<sequence length="117" mass="13700">MSNEENDNYLPFPRPIQVVFGGGITRAIAHLSDARHSNVLRLDLMRTIFQKRIKRVIEYLPVFLQNIVRYLAPQYFLPGTVILKKRKPGWDDEFANEKNIYPNLSVLKRQPYSIVPM</sequence>
<dbReference type="STRING" id="1531966.A0A0A1T1V4"/>
<protein>
    <submittedName>
        <fullName evidence="1">Uncharacterized protein</fullName>
    </submittedName>
</protein>
<evidence type="ECO:0000313" key="1">
    <source>
        <dbReference type="EMBL" id="CEJ88211.1"/>
    </source>
</evidence>